<evidence type="ECO:0000313" key="1">
    <source>
        <dbReference type="EMBL" id="ABJ89948.1"/>
    </source>
</evidence>
<dbReference type="Proteomes" id="UP000006735">
    <property type="component" value="Chromosome"/>
</dbReference>
<sequence>MQFRRHMTLGQHRQMSGRCATSSAVASVIFTFMRTVRLSFAPRIA</sequence>
<keyword evidence="2" id="KW-1185">Reference proteome</keyword>
<dbReference type="STRING" id="291331.XOO4821"/>
<protein>
    <submittedName>
        <fullName evidence="1">Uncharacterized protein</fullName>
    </submittedName>
</protein>
<organism evidence="1 2">
    <name type="scientific">Xanthomonas oryzae pv. oryzae (strain KACC10331 / KXO85)</name>
    <dbReference type="NCBI Taxonomy" id="291331"/>
    <lineage>
        <taxon>Bacteria</taxon>
        <taxon>Pseudomonadati</taxon>
        <taxon>Pseudomonadota</taxon>
        <taxon>Gammaproteobacteria</taxon>
        <taxon>Lysobacterales</taxon>
        <taxon>Lysobacteraceae</taxon>
        <taxon>Xanthomonas</taxon>
    </lineage>
</organism>
<gene>
    <name evidence="1" type="ordered locus">XOO4821</name>
</gene>
<reference evidence="1 2" key="1">
    <citation type="journal article" date="2005" name="Nucleic Acids Res.">
        <title>The genome sequence of Xanthomonas oryzae pathovar oryzae KACC10331, the bacterial blight pathogen of rice.</title>
        <authorList>
            <person name="Lee B.M."/>
            <person name="Park Y.J."/>
            <person name="Park D.S."/>
            <person name="Kang H.W."/>
            <person name="Kim J.G."/>
            <person name="Song E.S."/>
            <person name="Park I.C."/>
            <person name="Yoon U.H."/>
            <person name="Hahn J.H."/>
            <person name="Koo B.S."/>
            <person name="Lee G.B."/>
            <person name="Kim H."/>
            <person name="Park H.S."/>
            <person name="Yoon K.O."/>
            <person name="Kim J.H."/>
            <person name="Jung C.H."/>
            <person name="Koh N.H."/>
            <person name="Seo J.S."/>
            <person name="Go S.J."/>
        </authorList>
    </citation>
    <scope>NUCLEOTIDE SEQUENCE [LARGE SCALE GENOMIC DNA]</scope>
    <source>
        <strain evidence="2">KACC10331 / KXO85</strain>
    </source>
</reference>
<proteinExistence type="predicted"/>
<dbReference type="AlphaFoldDB" id="Q05HY5"/>
<dbReference type="HOGENOM" id="CLU_3207030_0_0_6"/>
<evidence type="ECO:0000313" key="2">
    <source>
        <dbReference type="Proteomes" id="UP000006735"/>
    </source>
</evidence>
<accession>Q05HY5</accession>
<dbReference type="EMBL" id="AE013598">
    <property type="protein sequence ID" value="ABJ89948.1"/>
    <property type="molecule type" value="Genomic_DNA"/>
</dbReference>
<dbReference type="KEGG" id="xoo:XOO4821"/>
<name>Q05HY5_XANOR</name>